<dbReference type="RefSeq" id="WP_345505779.1">
    <property type="nucleotide sequence ID" value="NZ_BAABIW010000005.1"/>
</dbReference>
<feature type="compositionally biased region" description="Low complexity" evidence="1">
    <location>
        <begin position="17"/>
        <end position="31"/>
    </location>
</feature>
<evidence type="ECO:0000313" key="4">
    <source>
        <dbReference type="EMBL" id="GAA5017825.1"/>
    </source>
</evidence>
<organism evidence="4 5">
    <name type="scientific">Terrabacter aeriphilus</name>
    <dbReference type="NCBI Taxonomy" id="515662"/>
    <lineage>
        <taxon>Bacteria</taxon>
        <taxon>Bacillati</taxon>
        <taxon>Actinomycetota</taxon>
        <taxon>Actinomycetes</taxon>
        <taxon>Micrococcales</taxon>
        <taxon>Intrasporangiaceae</taxon>
        <taxon>Terrabacter</taxon>
    </lineage>
</organism>
<keyword evidence="2" id="KW-1133">Transmembrane helix</keyword>
<name>A0ABP9J1U1_9MICO</name>
<dbReference type="EMBL" id="BAABIW010000005">
    <property type="protein sequence ID" value="GAA5017825.1"/>
    <property type="molecule type" value="Genomic_DNA"/>
</dbReference>
<proteinExistence type="predicted"/>
<feature type="transmembrane region" description="Helical" evidence="2">
    <location>
        <begin position="64"/>
        <end position="82"/>
    </location>
</feature>
<keyword evidence="2" id="KW-0472">Membrane</keyword>
<feature type="compositionally biased region" description="Pro residues" evidence="1">
    <location>
        <begin position="1"/>
        <end position="16"/>
    </location>
</feature>
<comment type="caution">
    <text evidence="4">The sequence shown here is derived from an EMBL/GenBank/DDBJ whole genome shotgun (WGS) entry which is preliminary data.</text>
</comment>
<protein>
    <recommendedName>
        <fullName evidence="3">Low molecular weight protein antigen 6 PH domain-containing protein</fullName>
    </recommendedName>
</protein>
<feature type="transmembrane region" description="Helical" evidence="2">
    <location>
        <begin position="38"/>
        <end position="58"/>
    </location>
</feature>
<feature type="domain" description="Low molecular weight protein antigen 6 PH" evidence="3">
    <location>
        <begin position="83"/>
        <end position="144"/>
    </location>
</feature>
<dbReference type="Proteomes" id="UP001500427">
    <property type="component" value="Unassembled WGS sequence"/>
</dbReference>
<gene>
    <name evidence="4" type="ORF">GCM10023258_04300</name>
</gene>
<feature type="region of interest" description="Disordered" evidence="1">
    <location>
        <begin position="1"/>
        <end position="31"/>
    </location>
</feature>
<dbReference type="Pfam" id="PF10756">
    <property type="entry name" value="bPH_6"/>
    <property type="match status" value="1"/>
</dbReference>
<reference evidence="5" key="1">
    <citation type="journal article" date="2019" name="Int. J. Syst. Evol. Microbiol.">
        <title>The Global Catalogue of Microorganisms (GCM) 10K type strain sequencing project: providing services to taxonomists for standard genome sequencing and annotation.</title>
        <authorList>
            <consortium name="The Broad Institute Genomics Platform"/>
            <consortium name="The Broad Institute Genome Sequencing Center for Infectious Disease"/>
            <person name="Wu L."/>
            <person name="Ma J."/>
        </authorList>
    </citation>
    <scope>NUCLEOTIDE SEQUENCE [LARGE SCALE GENOMIC DNA]</scope>
    <source>
        <strain evidence="5">JCM 17687</strain>
    </source>
</reference>
<dbReference type="InterPro" id="IPR019692">
    <property type="entry name" value="CFP-6_PH"/>
</dbReference>
<keyword evidence="5" id="KW-1185">Reference proteome</keyword>
<evidence type="ECO:0000256" key="1">
    <source>
        <dbReference type="SAM" id="MobiDB-lite"/>
    </source>
</evidence>
<evidence type="ECO:0000256" key="2">
    <source>
        <dbReference type="SAM" id="Phobius"/>
    </source>
</evidence>
<feature type="transmembrane region" description="Helical" evidence="2">
    <location>
        <begin position="194"/>
        <end position="220"/>
    </location>
</feature>
<evidence type="ECO:0000259" key="3">
    <source>
        <dbReference type="Pfam" id="PF10756"/>
    </source>
</evidence>
<evidence type="ECO:0000313" key="5">
    <source>
        <dbReference type="Proteomes" id="UP001500427"/>
    </source>
</evidence>
<sequence>MTTEPPTPPPTPPSTPSPASSPADPGGAASRTLRPGSAVLVGVVGGLAGLGLIVPALLTSPRSWALISTVVLALVLLWLFVVRPAVVIHPEGIRLVNPMRVVELTWPAITEVRSRWALELVADGRRYTAWGVPADPGRPRYGRNLLTAPANKVRGKGTSETPARPKVEAQVVAAEVEARMAADRRRKDGRTPSIATRAWDPVSVGLLAAGLAFFVIGTFVA</sequence>
<accession>A0ABP9J1U1</accession>
<keyword evidence="2" id="KW-0812">Transmembrane</keyword>